<comment type="similarity">
    <text evidence="2 9">Belongs to the cytochrome P450 family.</text>
</comment>
<evidence type="ECO:0000256" key="8">
    <source>
        <dbReference type="PIRSR" id="PIRSR602403-1"/>
    </source>
</evidence>
<sequence>MVGVLGNVEVAVSAVRTATGERLSSVVLTPMPGGVDRRLLERVRPRRVEPLDAPPAGSGLAPVPGDAGLPFLGHTLSYIRFGSAFTRARWAALGPVSWCGFAGEHVVIAAGPDATRAVLTNPDKAYSQDGWRFLVDEFFHRGLMLLDGDDHRVHRRVMQEAFTAERVRGYVDRTVPVLRETIPGWPRGRQVRLYPELKRLTLDVATRVFMDGRSGPEAEEVNRAFMDCVQAASAIVRRDLPGTRYRAGLRGRALLERYFTEALPAKRAGEGDDLFSALCRARTPEGEAFTDDDVVNHMIFLMMAAHDTSTITSAAAAYYLAAHPEWQERARAESLALGDGPTDAAALQSLHTLDLVIKESLRLAAPVPVVMRRTVKDAALLGHHVPAGRLVMVAGAVNHHDPAIWTDPDVFDPERFAAHRREDRGHRDAWIPFGGGVHKCLGMLFGSLEVTAILHELLRHHRVTVAPGYRPRWDNTSLPVPADGLPLRLEPLR</sequence>
<dbReference type="InterPro" id="IPR002403">
    <property type="entry name" value="Cyt_P450_E_grp-IV"/>
</dbReference>
<reference evidence="10 11" key="1">
    <citation type="submission" date="2018-04" db="EMBL/GenBank/DDBJ databases">
        <title>Genomic Encyclopedia of Type Strains, Phase IV (KMG-IV): sequencing the most valuable type-strain genomes for metagenomic binning, comparative biology and taxonomic classification.</title>
        <authorList>
            <person name="Goeker M."/>
        </authorList>
    </citation>
    <scope>NUCLEOTIDE SEQUENCE [LARGE SCALE GENOMIC DNA]</scope>
    <source>
        <strain evidence="10 11">DSM 45771</strain>
    </source>
</reference>
<comment type="caution">
    <text evidence="10">The sequence shown here is derived from an EMBL/GenBank/DDBJ whole genome shotgun (WGS) entry which is preliminary data.</text>
</comment>
<evidence type="ECO:0000256" key="5">
    <source>
        <dbReference type="ARBA" id="ARBA00023002"/>
    </source>
</evidence>
<evidence type="ECO:0000256" key="2">
    <source>
        <dbReference type="ARBA" id="ARBA00010617"/>
    </source>
</evidence>
<evidence type="ECO:0000256" key="9">
    <source>
        <dbReference type="RuleBase" id="RU000461"/>
    </source>
</evidence>
<accession>A0A2U1EAA8</accession>
<dbReference type="InterPro" id="IPR017972">
    <property type="entry name" value="Cyt_P450_CS"/>
</dbReference>
<dbReference type="GO" id="GO:0020037">
    <property type="term" value="F:heme binding"/>
    <property type="evidence" value="ECO:0007669"/>
    <property type="project" value="InterPro"/>
</dbReference>
<evidence type="ECO:0000313" key="11">
    <source>
        <dbReference type="Proteomes" id="UP000245639"/>
    </source>
</evidence>
<dbReference type="PANTHER" id="PTHR24286">
    <property type="entry name" value="CYTOCHROME P450 26"/>
    <property type="match status" value="1"/>
</dbReference>
<dbReference type="GO" id="GO:0016125">
    <property type="term" value="P:sterol metabolic process"/>
    <property type="evidence" value="ECO:0007669"/>
    <property type="project" value="TreeGrafter"/>
</dbReference>
<dbReference type="Gene3D" id="1.10.630.10">
    <property type="entry name" value="Cytochrome P450"/>
    <property type="match status" value="1"/>
</dbReference>
<dbReference type="CDD" id="cd11045">
    <property type="entry name" value="CYP136-like"/>
    <property type="match status" value="1"/>
</dbReference>
<gene>
    <name evidence="10" type="ORF">C8D89_12715</name>
</gene>
<dbReference type="GO" id="GO:0005506">
    <property type="term" value="F:iron ion binding"/>
    <property type="evidence" value="ECO:0007669"/>
    <property type="project" value="InterPro"/>
</dbReference>
<keyword evidence="7 9" id="KW-0503">Monooxygenase</keyword>
<dbReference type="InterPro" id="IPR036396">
    <property type="entry name" value="Cyt_P450_sf"/>
</dbReference>
<keyword evidence="5 9" id="KW-0560">Oxidoreductase</keyword>
<keyword evidence="11" id="KW-1185">Reference proteome</keyword>
<comment type="cofactor">
    <cofactor evidence="1 8">
        <name>heme</name>
        <dbReference type="ChEBI" id="CHEBI:30413"/>
    </cofactor>
</comment>
<evidence type="ECO:0000256" key="3">
    <source>
        <dbReference type="ARBA" id="ARBA00022617"/>
    </source>
</evidence>
<dbReference type="Pfam" id="PF00067">
    <property type="entry name" value="p450"/>
    <property type="match status" value="2"/>
</dbReference>
<feature type="binding site" description="axial binding residue" evidence="8">
    <location>
        <position position="440"/>
    </location>
    <ligand>
        <name>heme</name>
        <dbReference type="ChEBI" id="CHEBI:30413"/>
    </ligand>
    <ligandPart>
        <name>Fe</name>
        <dbReference type="ChEBI" id="CHEBI:18248"/>
    </ligandPart>
</feature>
<keyword evidence="3 8" id="KW-0349">Heme</keyword>
<dbReference type="GO" id="GO:0016705">
    <property type="term" value="F:oxidoreductase activity, acting on paired donors, with incorporation or reduction of molecular oxygen"/>
    <property type="evidence" value="ECO:0007669"/>
    <property type="project" value="InterPro"/>
</dbReference>
<evidence type="ECO:0000256" key="1">
    <source>
        <dbReference type="ARBA" id="ARBA00001971"/>
    </source>
</evidence>
<keyword evidence="4 8" id="KW-0479">Metal-binding</keyword>
<proteinExistence type="inferred from homology"/>
<protein>
    <submittedName>
        <fullName evidence="10">Cytochrome P450</fullName>
    </submittedName>
</protein>
<dbReference type="AlphaFoldDB" id="A0A2U1EAA8"/>
<evidence type="ECO:0000256" key="7">
    <source>
        <dbReference type="ARBA" id="ARBA00023033"/>
    </source>
</evidence>
<dbReference type="PRINTS" id="PR00465">
    <property type="entry name" value="EP450IV"/>
</dbReference>
<keyword evidence="6 8" id="KW-0408">Iron</keyword>
<dbReference type="SUPFAM" id="SSF48264">
    <property type="entry name" value="Cytochrome P450"/>
    <property type="match status" value="1"/>
</dbReference>
<dbReference type="GO" id="GO:0004497">
    <property type="term" value="F:monooxygenase activity"/>
    <property type="evidence" value="ECO:0007669"/>
    <property type="project" value="UniProtKB-KW"/>
</dbReference>
<evidence type="ECO:0000256" key="4">
    <source>
        <dbReference type="ARBA" id="ARBA00022723"/>
    </source>
</evidence>
<dbReference type="InterPro" id="IPR001128">
    <property type="entry name" value="Cyt_P450"/>
</dbReference>
<dbReference type="PANTHER" id="PTHR24286:SF24">
    <property type="entry name" value="LANOSTEROL 14-ALPHA DEMETHYLASE"/>
    <property type="match status" value="1"/>
</dbReference>
<dbReference type="PRINTS" id="PR00385">
    <property type="entry name" value="P450"/>
</dbReference>
<dbReference type="Proteomes" id="UP000245639">
    <property type="component" value="Unassembled WGS sequence"/>
</dbReference>
<organism evidence="10 11">
    <name type="scientific">Actinomycetospora cinnamomea</name>
    <dbReference type="NCBI Taxonomy" id="663609"/>
    <lineage>
        <taxon>Bacteria</taxon>
        <taxon>Bacillati</taxon>
        <taxon>Actinomycetota</taxon>
        <taxon>Actinomycetes</taxon>
        <taxon>Pseudonocardiales</taxon>
        <taxon>Pseudonocardiaceae</taxon>
        <taxon>Actinomycetospora</taxon>
    </lineage>
</organism>
<name>A0A2U1EAA8_9PSEU</name>
<dbReference type="EMBL" id="QEKW01000027">
    <property type="protein sequence ID" value="PVY96888.1"/>
    <property type="molecule type" value="Genomic_DNA"/>
</dbReference>
<evidence type="ECO:0000256" key="6">
    <source>
        <dbReference type="ARBA" id="ARBA00023004"/>
    </source>
</evidence>
<evidence type="ECO:0000313" key="10">
    <source>
        <dbReference type="EMBL" id="PVY96888.1"/>
    </source>
</evidence>
<dbReference type="PROSITE" id="PS00086">
    <property type="entry name" value="CYTOCHROME_P450"/>
    <property type="match status" value="1"/>
</dbReference>